<proteinExistence type="inferred from homology"/>
<dbReference type="Proteomes" id="UP000016569">
    <property type="component" value="Unassembled WGS sequence"/>
</dbReference>
<comment type="similarity">
    <text evidence="1">Belongs to the transglycosylase Slt family.</text>
</comment>
<dbReference type="GO" id="GO:0016020">
    <property type="term" value="C:membrane"/>
    <property type="evidence" value="ECO:0007669"/>
    <property type="project" value="InterPro"/>
</dbReference>
<dbReference type="InterPro" id="IPR008258">
    <property type="entry name" value="Transglycosylase_SLT_dom_1"/>
</dbReference>
<protein>
    <submittedName>
        <fullName evidence="6">Soluble lytic murein transglycosylase</fullName>
    </submittedName>
</protein>
<name>A0A8E0KJJ2_9CAUL</name>
<evidence type="ECO:0000259" key="5">
    <source>
        <dbReference type="Pfam" id="PF01464"/>
    </source>
</evidence>
<dbReference type="Gene3D" id="1.25.20.10">
    <property type="entry name" value="Bacterial muramidases"/>
    <property type="match status" value="1"/>
</dbReference>
<dbReference type="AlphaFoldDB" id="A0A8E0KJJ2"/>
<dbReference type="PANTHER" id="PTHR37423:SF5">
    <property type="entry name" value="SOLUBLE LYTIC MUREIN TRANSGLYCOSYLASE"/>
    <property type="match status" value="1"/>
</dbReference>
<sequence length="547" mass="59351">MKRTSRRVLGALTFMAVLAGAGAGLAQVPRALSDSDRLSYTTAFDALRQGQLDAARETAARIQDRVLLGQLEFERLFHANHTATYEELSAWLEDYADLTPAPRVYALALRRRPDGAPEPRRPGVVASLRNWASVQAAGGESVGEDIFTPPGPREARIALNADDLPRAYELGIALGDHWTAGLAAWRMGRFAEAFSEFEIVALDPLEDPWVRSGGAFWTSRAAYASGRQDRVQEYLRLAGRWPATFYGQIALRQLGEDPVIENLGPQPYMAVIAAADRGPEPMAVEADALAAFVASNDQARRAVAFHELGRSEEAQTELRNGLRRASDDDRTLWAALARGLAPRRGLSSAVRIDANAYPMPVLEPEGGFTIERALVYAIARKESGFEPQARSSVGAYGIMQVMPTTAAELAGDPGFVRDPQRLWNPAVNLRLGQAYITRMLGMGAFQGDLLRAVASYNAGPGPMLGALRRLGPNPDPLLLIETIDVPQARAYVEDVVATYWIYQRMMGRPLHTLDAVASGATHIPLALDHVPPQPAGTPESGASAETR</sequence>
<dbReference type="PANTHER" id="PTHR37423">
    <property type="entry name" value="SOLUBLE LYTIC MUREIN TRANSGLYCOSYLASE-RELATED"/>
    <property type="match status" value="1"/>
</dbReference>
<accession>A0A8E0KJJ2</accession>
<dbReference type="OrthoDB" id="9815002at2"/>
<keyword evidence="7" id="KW-1185">Reference proteome</keyword>
<evidence type="ECO:0000256" key="4">
    <source>
        <dbReference type="SAM" id="MobiDB-lite"/>
    </source>
</evidence>
<feature type="region of interest" description="Disordered" evidence="4">
    <location>
        <begin position="528"/>
        <end position="547"/>
    </location>
</feature>
<dbReference type="GO" id="GO:0008933">
    <property type="term" value="F:peptidoglycan lytic transglycosylase activity"/>
    <property type="evidence" value="ECO:0007669"/>
    <property type="project" value="InterPro"/>
</dbReference>
<dbReference type="InterPro" id="IPR000189">
    <property type="entry name" value="Transglyc_AS"/>
</dbReference>
<dbReference type="GO" id="GO:0042597">
    <property type="term" value="C:periplasmic space"/>
    <property type="evidence" value="ECO:0007669"/>
    <property type="project" value="InterPro"/>
</dbReference>
<dbReference type="CDD" id="cd13401">
    <property type="entry name" value="Slt70-like"/>
    <property type="match status" value="1"/>
</dbReference>
<reference evidence="7" key="1">
    <citation type="journal article" date="2013" name="Genome Announc.">
        <title>Draft Genome Sequence of the Dimorphic Prosthecate Bacterium Brevundimonas abyssalis TAR-001T.</title>
        <authorList>
            <person name="Tsubouchi T."/>
            <person name="Nishi S."/>
            <person name="Usui K."/>
            <person name="Shimane Y."/>
            <person name="Takaki Y."/>
            <person name="Maruyama T."/>
            <person name="Hatada Y."/>
        </authorList>
    </citation>
    <scope>NUCLEOTIDE SEQUENCE [LARGE SCALE GENOMIC DNA]</scope>
    <source>
        <strain evidence="7">TAR-001</strain>
    </source>
</reference>
<gene>
    <name evidence="6" type="ORF">MBEBAB_0265</name>
</gene>
<evidence type="ECO:0000313" key="6">
    <source>
        <dbReference type="EMBL" id="GAD58015.1"/>
    </source>
</evidence>
<dbReference type="Gene3D" id="1.10.530.10">
    <property type="match status" value="1"/>
</dbReference>
<comment type="caution">
    <text evidence="6">The sequence shown here is derived from an EMBL/GenBank/DDBJ whole genome shotgun (WGS) entry which is preliminary data.</text>
</comment>
<dbReference type="SUPFAM" id="SSF48435">
    <property type="entry name" value="Bacterial muramidases"/>
    <property type="match status" value="2"/>
</dbReference>
<dbReference type="EMBL" id="BATC01000003">
    <property type="protein sequence ID" value="GAD58015.1"/>
    <property type="molecule type" value="Genomic_DNA"/>
</dbReference>
<evidence type="ECO:0000256" key="2">
    <source>
        <dbReference type="ARBA" id="ARBA00009387"/>
    </source>
</evidence>
<dbReference type="InterPro" id="IPR023346">
    <property type="entry name" value="Lysozyme-like_dom_sf"/>
</dbReference>
<dbReference type="InterPro" id="IPR008939">
    <property type="entry name" value="Lytic_TGlycosylase_superhlx_U"/>
</dbReference>
<evidence type="ECO:0000313" key="7">
    <source>
        <dbReference type="Proteomes" id="UP000016569"/>
    </source>
</evidence>
<dbReference type="PROSITE" id="PS00922">
    <property type="entry name" value="TRANSGLYCOSYLASE"/>
    <property type="match status" value="1"/>
</dbReference>
<dbReference type="Pfam" id="PF01464">
    <property type="entry name" value="SLT"/>
    <property type="match status" value="1"/>
</dbReference>
<keyword evidence="3" id="KW-0732">Signal</keyword>
<feature type="domain" description="Transglycosylase SLT" evidence="5">
    <location>
        <begin position="365"/>
        <end position="465"/>
    </location>
</feature>
<dbReference type="GO" id="GO:0004553">
    <property type="term" value="F:hydrolase activity, hydrolyzing O-glycosyl compounds"/>
    <property type="evidence" value="ECO:0007669"/>
    <property type="project" value="InterPro"/>
</dbReference>
<evidence type="ECO:0000256" key="3">
    <source>
        <dbReference type="ARBA" id="ARBA00022729"/>
    </source>
</evidence>
<organism evidence="6 7">
    <name type="scientific">Brevundimonas abyssalis TAR-001</name>
    <dbReference type="NCBI Taxonomy" id="1391729"/>
    <lineage>
        <taxon>Bacteria</taxon>
        <taxon>Pseudomonadati</taxon>
        <taxon>Pseudomonadota</taxon>
        <taxon>Alphaproteobacteria</taxon>
        <taxon>Caulobacterales</taxon>
        <taxon>Caulobacteraceae</taxon>
        <taxon>Brevundimonas</taxon>
    </lineage>
</organism>
<evidence type="ECO:0000256" key="1">
    <source>
        <dbReference type="ARBA" id="ARBA00007734"/>
    </source>
</evidence>
<dbReference type="GO" id="GO:0000270">
    <property type="term" value="P:peptidoglycan metabolic process"/>
    <property type="evidence" value="ECO:0007669"/>
    <property type="project" value="InterPro"/>
</dbReference>
<dbReference type="SUPFAM" id="SSF53955">
    <property type="entry name" value="Lysozyme-like"/>
    <property type="match status" value="1"/>
</dbReference>
<comment type="similarity">
    <text evidence="2">Belongs to the virb1 family.</text>
</comment>